<feature type="compositionally biased region" description="Polar residues" evidence="1">
    <location>
        <begin position="102"/>
        <end position="114"/>
    </location>
</feature>
<feature type="region of interest" description="Disordered" evidence="1">
    <location>
        <begin position="102"/>
        <end position="126"/>
    </location>
</feature>
<feature type="region of interest" description="Disordered" evidence="1">
    <location>
        <begin position="287"/>
        <end position="312"/>
    </location>
</feature>
<evidence type="ECO:0000313" key="2">
    <source>
        <dbReference type="EMBL" id="GMF11009.1"/>
    </source>
</evidence>
<accession>A0A9W6TDX8</accession>
<dbReference type="EMBL" id="BSXW01000061">
    <property type="protein sequence ID" value="GMF11009.1"/>
    <property type="molecule type" value="Genomic_DNA"/>
</dbReference>
<dbReference type="AlphaFoldDB" id="A0A9W6TDX8"/>
<feature type="compositionally biased region" description="Basic and acidic residues" evidence="1">
    <location>
        <begin position="115"/>
        <end position="126"/>
    </location>
</feature>
<evidence type="ECO:0000256" key="1">
    <source>
        <dbReference type="SAM" id="MobiDB-lite"/>
    </source>
</evidence>
<comment type="caution">
    <text evidence="2">The sequence shown here is derived from an EMBL/GenBank/DDBJ whole genome shotgun (WGS) entry which is preliminary data.</text>
</comment>
<organism evidence="2 3">
    <name type="scientific">Phytophthora lilii</name>
    <dbReference type="NCBI Taxonomy" id="2077276"/>
    <lineage>
        <taxon>Eukaryota</taxon>
        <taxon>Sar</taxon>
        <taxon>Stramenopiles</taxon>
        <taxon>Oomycota</taxon>
        <taxon>Peronosporomycetes</taxon>
        <taxon>Peronosporales</taxon>
        <taxon>Peronosporaceae</taxon>
        <taxon>Phytophthora</taxon>
    </lineage>
</organism>
<keyword evidence="3" id="KW-1185">Reference proteome</keyword>
<feature type="compositionally biased region" description="Basic residues" evidence="1">
    <location>
        <begin position="187"/>
        <end position="201"/>
    </location>
</feature>
<protein>
    <submittedName>
        <fullName evidence="2">Unnamed protein product</fullName>
    </submittedName>
</protein>
<feature type="region of interest" description="Disordered" evidence="1">
    <location>
        <begin position="139"/>
        <end position="158"/>
    </location>
</feature>
<gene>
    <name evidence="2" type="ORF">Plil01_000175700</name>
</gene>
<name>A0A9W6TDX8_9STRA</name>
<feature type="compositionally biased region" description="Basic and acidic residues" evidence="1">
    <location>
        <begin position="302"/>
        <end position="312"/>
    </location>
</feature>
<reference evidence="2" key="1">
    <citation type="submission" date="2023-04" db="EMBL/GenBank/DDBJ databases">
        <title>Phytophthora lilii NBRC 32176.</title>
        <authorList>
            <person name="Ichikawa N."/>
            <person name="Sato H."/>
            <person name="Tonouchi N."/>
        </authorList>
    </citation>
    <scope>NUCLEOTIDE SEQUENCE</scope>
    <source>
        <strain evidence="2">NBRC 32176</strain>
    </source>
</reference>
<sequence>MQFSTIQLYPWGGKRGLRGAVVLRVNRNRDFYPLFVDTNEVISQWSMIRKVPKEGDDEKTRYWRKVHTYELVDGKSNSSTRAKVFNAAIRNVVSNVLTSRATSAQVDAASSPNTDRSRVDNDSAIREAGDVADVAVRVREGSSKQSAAAADDTGERQKKLQQFVALPKDRDRWKRQKRANPKNTGGWKRRSKKRGHQKQCKLSRDFKHVRHADDADSISCLLCNNDCGANGIFGKASGKDPADSIGVPVQVGLAAAADEDGKHNTPDNSAASKVEDLWDDKCGVVGSAKSARLPDPTSQQCPDDRLTKGVLR</sequence>
<evidence type="ECO:0000313" key="3">
    <source>
        <dbReference type="Proteomes" id="UP001165083"/>
    </source>
</evidence>
<dbReference type="Proteomes" id="UP001165083">
    <property type="component" value="Unassembled WGS sequence"/>
</dbReference>
<dbReference type="OrthoDB" id="129272at2759"/>
<feature type="region of interest" description="Disordered" evidence="1">
    <location>
        <begin position="167"/>
        <end position="202"/>
    </location>
</feature>
<proteinExistence type="predicted"/>